<accession>A0A8I6S1G9</accession>
<dbReference type="AlphaFoldDB" id="A0A8I6S1G9"/>
<keyword evidence="1" id="KW-1133">Transmembrane helix</keyword>
<name>A0A8I6S1G9_CIMLE</name>
<evidence type="ECO:0000313" key="3">
    <source>
        <dbReference type="Proteomes" id="UP000494040"/>
    </source>
</evidence>
<organism evidence="2 3">
    <name type="scientific">Cimex lectularius</name>
    <name type="common">Bed bug</name>
    <name type="synonym">Acanthia lectularia</name>
    <dbReference type="NCBI Taxonomy" id="79782"/>
    <lineage>
        <taxon>Eukaryota</taxon>
        <taxon>Metazoa</taxon>
        <taxon>Ecdysozoa</taxon>
        <taxon>Arthropoda</taxon>
        <taxon>Hexapoda</taxon>
        <taxon>Insecta</taxon>
        <taxon>Pterygota</taxon>
        <taxon>Neoptera</taxon>
        <taxon>Paraneoptera</taxon>
        <taxon>Hemiptera</taxon>
        <taxon>Heteroptera</taxon>
        <taxon>Panheteroptera</taxon>
        <taxon>Cimicomorpha</taxon>
        <taxon>Cimicidae</taxon>
        <taxon>Cimex</taxon>
    </lineage>
</organism>
<evidence type="ECO:0000256" key="1">
    <source>
        <dbReference type="SAM" id="Phobius"/>
    </source>
</evidence>
<keyword evidence="3" id="KW-1185">Reference proteome</keyword>
<dbReference type="KEGG" id="clec:106669269"/>
<dbReference type="PANTHER" id="PTHR36694:SF11">
    <property type="entry name" value="LP21121P-RELATED"/>
    <property type="match status" value="1"/>
</dbReference>
<protein>
    <submittedName>
        <fullName evidence="2">Uncharacterized protein</fullName>
    </submittedName>
</protein>
<dbReference type="Proteomes" id="UP000494040">
    <property type="component" value="Unassembled WGS sequence"/>
</dbReference>
<feature type="transmembrane region" description="Helical" evidence="1">
    <location>
        <begin position="12"/>
        <end position="39"/>
    </location>
</feature>
<sequence length="336" mass="37909">MPLLENCLCCSLRVAASVISVYITVAYIIAFLMELWWFWDTGGQLPYLAYILITGYFVTFVLSAILVRGISHKQIPPLILWLFGIVAILIPEGGLVLFMSFQFWKIYTIYGLTEITCWACRLLVNVAGLICVYFLYLNWKEEKQVLTSLRDLNLASRAAVVENGRRASVSSDSKLPQVAYSNPGFNGIQDHPPTFPPPHPHLRRAGSMVSIGSRKQIILNRPICNEFNASLFDSEMRSSFKSRSMYNLHSPVPIQQTQQISNHSTNSLDRSLRRYRSLGFFPSGGDDRMRNGYFTVAPSGFVVNEMGKVAFVQEPVIGSRVSIESDDLQKYRDVAL</sequence>
<dbReference type="CTD" id="37332"/>
<dbReference type="RefSeq" id="XP_014254095.1">
    <property type="nucleotide sequence ID" value="XM_014398609.2"/>
</dbReference>
<keyword evidence="1" id="KW-0812">Transmembrane</keyword>
<dbReference type="OMA" id="MAFLETC"/>
<feature type="transmembrane region" description="Helical" evidence="1">
    <location>
        <begin position="107"/>
        <end position="136"/>
    </location>
</feature>
<dbReference type="GeneID" id="106669269"/>
<dbReference type="OrthoDB" id="6339047at2759"/>
<evidence type="ECO:0000313" key="2">
    <source>
        <dbReference type="EnsemblMetazoa" id="XP_014254095.1"/>
    </source>
</evidence>
<dbReference type="PANTHER" id="PTHR36694">
    <property type="entry name" value="PASIFLORA 1, ISOFORM A-RELATED"/>
    <property type="match status" value="1"/>
</dbReference>
<feature type="transmembrane region" description="Helical" evidence="1">
    <location>
        <begin position="79"/>
        <end position="101"/>
    </location>
</feature>
<dbReference type="EnsemblMetazoa" id="XM_014398609.2">
    <property type="protein sequence ID" value="XP_014254095.1"/>
    <property type="gene ID" value="LOC106669269"/>
</dbReference>
<feature type="transmembrane region" description="Helical" evidence="1">
    <location>
        <begin position="45"/>
        <end position="67"/>
    </location>
</feature>
<proteinExistence type="predicted"/>
<reference evidence="2" key="1">
    <citation type="submission" date="2022-01" db="UniProtKB">
        <authorList>
            <consortium name="EnsemblMetazoa"/>
        </authorList>
    </citation>
    <scope>IDENTIFICATION</scope>
</reference>
<keyword evidence="1" id="KW-0472">Membrane</keyword>